<dbReference type="InterPro" id="IPR036396">
    <property type="entry name" value="Cyt_P450_sf"/>
</dbReference>
<evidence type="ECO:0000256" key="11">
    <source>
        <dbReference type="ARBA" id="ARBA00023004"/>
    </source>
</evidence>
<accession>A0A182SHV1</accession>
<dbReference type="CDD" id="cd11056">
    <property type="entry name" value="CYP6-like"/>
    <property type="match status" value="1"/>
</dbReference>
<dbReference type="InterPro" id="IPR001128">
    <property type="entry name" value="Cyt_P450"/>
</dbReference>
<evidence type="ECO:0000256" key="4">
    <source>
        <dbReference type="ARBA" id="ARBA00004406"/>
    </source>
</evidence>
<dbReference type="EnsemblMetazoa" id="AMAM007113-RA">
    <property type="protein sequence ID" value="AMAM007113-PA"/>
    <property type="gene ID" value="AMAM007113"/>
</dbReference>
<keyword evidence="10 15" id="KW-0560">Oxidoreductase</keyword>
<dbReference type="GO" id="GO:0016705">
    <property type="term" value="F:oxidoreductase activity, acting on paired donors, with incorporation or reduction of molecular oxygen"/>
    <property type="evidence" value="ECO:0007669"/>
    <property type="project" value="InterPro"/>
</dbReference>
<keyword evidence="13 16" id="KW-0472">Membrane</keyword>
<comment type="cofactor">
    <cofactor evidence="1 14">
        <name>heme</name>
        <dbReference type="ChEBI" id="CHEBI:30413"/>
    </cofactor>
</comment>
<evidence type="ECO:0000256" key="1">
    <source>
        <dbReference type="ARBA" id="ARBA00001971"/>
    </source>
</evidence>
<dbReference type="InterPro" id="IPR050476">
    <property type="entry name" value="Insect_CytP450_Detox"/>
</dbReference>
<evidence type="ECO:0000256" key="14">
    <source>
        <dbReference type="PIRSR" id="PIRSR602403-1"/>
    </source>
</evidence>
<keyword evidence="11 14" id="KW-0408">Iron</keyword>
<evidence type="ECO:0000256" key="2">
    <source>
        <dbReference type="ARBA" id="ARBA00003690"/>
    </source>
</evidence>
<dbReference type="PROSITE" id="PS00086">
    <property type="entry name" value="CYTOCHROME_P450"/>
    <property type="match status" value="1"/>
</dbReference>
<feature type="transmembrane region" description="Helical" evidence="16">
    <location>
        <begin position="6"/>
        <end position="22"/>
    </location>
</feature>
<evidence type="ECO:0000256" key="9">
    <source>
        <dbReference type="ARBA" id="ARBA00022848"/>
    </source>
</evidence>
<keyword evidence="18" id="KW-1185">Reference proteome</keyword>
<keyword evidence="9" id="KW-0492">Microsome</keyword>
<evidence type="ECO:0000256" key="12">
    <source>
        <dbReference type="ARBA" id="ARBA00023033"/>
    </source>
</evidence>
<evidence type="ECO:0000256" key="13">
    <source>
        <dbReference type="ARBA" id="ARBA00023136"/>
    </source>
</evidence>
<dbReference type="PRINTS" id="PR00385">
    <property type="entry name" value="P450"/>
</dbReference>
<reference evidence="18" key="1">
    <citation type="submission" date="2013-09" db="EMBL/GenBank/DDBJ databases">
        <title>The Genome Sequence of Anopheles maculatus species B.</title>
        <authorList>
            <consortium name="The Broad Institute Genomics Platform"/>
            <person name="Neafsey D.E."/>
            <person name="Besansky N."/>
            <person name="Howell P."/>
            <person name="Walton C."/>
            <person name="Young S.K."/>
            <person name="Zeng Q."/>
            <person name="Gargeya S."/>
            <person name="Fitzgerald M."/>
            <person name="Haas B."/>
            <person name="Abouelleil A."/>
            <person name="Allen A.W."/>
            <person name="Alvarado L."/>
            <person name="Arachchi H.M."/>
            <person name="Berlin A.M."/>
            <person name="Chapman S.B."/>
            <person name="Gainer-Dewar J."/>
            <person name="Goldberg J."/>
            <person name="Griggs A."/>
            <person name="Gujja S."/>
            <person name="Hansen M."/>
            <person name="Howarth C."/>
            <person name="Imamovic A."/>
            <person name="Ireland A."/>
            <person name="Larimer J."/>
            <person name="McCowan C."/>
            <person name="Murphy C."/>
            <person name="Pearson M."/>
            <person name="Poon T.W."/>
            <person name="Priest M."/>
            <person name="Roberts A."/>
            <person name="Saif S."/>
            <person name="Shea T."/>
            <person name="Sisk P."/>
            <person name="Sykes S."/>
            <person name="Wortman J."/>
            <person name="Nusbaum C."/>
            <person name="Birren B."/>
        </authorList>
    </citation>
    <scope>NUCLEOTIDE SEQUENCE [LARGE SCALE GENOMIC DNA]</scope>
    <source>
        <strain evidence="18">maculatus3</strain>
    </source>
</reference>
<protein>
    <recommendedName>
        <fullName evidence="19">Cytochrome P450</fullName>
    </recommendedName>
</protein>
<dbReference type="InterPro" id="IPR017972">
    <property type="entry name" value="Cyt_P450_CS"/>
</dbReference>
<keyword evidence="16" id="KW-1133">Transmembrane helix</keyword>
<comment type="subcellular location">
    <subcellularLocation>
        <location evidence="4">Endoplasmic reticulum membrane</location>
        <topology evidence="4">Peripheral membrane protein</topology>
    </subcellularLocation>
    <subcellularLocation>
        <location evidence="3">Microsome membrane</location>
        <topology evidence="3">Peripheral membrane protein</topology>
    </subcellularLocation>
</comment>
<evidence type="ECO:0000256" key="15">
    <source>
        <dbReference type="RuleBase" id="RU000461"/>
    </source>
</evidence>
<evidence type="ECO:0000256" key="10">
    <source>
        <dbReference type="ARBA" id="ARBA00023002"/>
    </source>
</evidence>
<dbReference type="FunFam" id="1.10.630.10:FF:000042">
    <property type="entry name" value="Cytochrome P450"/>
    <property type="match status" value="1"/>
</dbReference>
<dbReference type="GO" id="GO:0005789">
    <property type="term" value="C:endoplasmic reticulum membrane"/>
    <property type="evidence" value="ECO:0007669"/>
    <property type="project" value="UniProtKB-SubCell"/>
</dbReference>
<keyword evidence="12 15" id="KW-0503">Monooxygenase</keyword>
<keyword evidence="16" id="KW-0812">Transmembrane</keyword>
<evidence type="ECO:0000256" key="6">
    <source>
        <dbReference type="ARBA" id="ARBA00022617"/>
    </source>
</evidence>
<dbReference type="GO" id="GO:0020037">
    <property type="term" value="F:heme binding"/>
    <property type="evidence" value="ECO:0007669"/>
    <property type="project" value="InterPro"/>
</dbReference>
<dbReference type="PANTHER" id="PTHR24292:SF54">
    <property type="entry name" value="CYP9F3-RELATED"/>
    <property type="match status" value="1"/>
</dbReference>
<evidence type="ECO:0000313" key="17">
    <source>
        <dbReference type="EnsemblMetazoa" id="AMAM007113-PA"/>
    </source>
</evidence>
<dbReference type="Gene3D" id="1.10.630.10">
    <property type="entry name" value="Cytochrome P450"/>
    <property type="match status" value="1"/>
</dbReference>
<keyword evidence="6 14" id="KW-0349">Heme</keyword>
<organism evidence="17 18">
    <name type="scientific">Anopheles maculatus</name>
    <dbReference type="NCBI Taxonomy" id="74869"/>
    <lineage>
        <taxon>Eukaryota</taxon>
        <taxon>Metazoa</taxon>
        <taxon>Ecdysozoa</taxon>
        <taxon>Arthropoda</taxon>
        <taxon>Hexapoda</taxon>
        <taxon>Insecta</taxon>
        <taxon>Pterygota</taxon>
        <taxon>Neoptera</taxon>
        <taxon>Endopterygota</taxon>
        <taxon>Diptera</taxon>
        <taxon>Nematocera</taxon>
        <taxon>Culicoidea</taxon>
        <taxon>Culicidae</taxon>
        <taxon>Anophelinae</taxon>
        <taxon>Anopheles</taxon>
        <taxon>Anopheles maculatus group</taxon>
    </lineage>
</organism>
<dbReference type="PANTHER" id="PTHR24292">
    <property type="entry name" value="CYTOCHROME P450"/>
    <property type="match status" value="1"/>
</dbReference>
<evidence type="ECO:0000313" key="18">
    <source>
        <dbReference type="Proteomes" id="UP000075901"/>
    </source>
</evidence>
<evidence type="ECO:0000256" key="5">
    <source>
        <dbReference type="ARBA" id="ARBA00010617"/>
    </source>
</evidence>
<dbReference type="GO" id="GO:0004497">
    <property type="term" value="F:monooxygenase activity"/>
    <property type="evidence" value="ECO:0007669"/>
    <property type="project" value="UniProtKB-KW"/>
</dbReference>
<name>A0A182SHV1_9DIPT</name>
<reference evidence="17" key="2">
    <citation type="submission" date="2020-05" db="UniProtKB">
        <authorList>
            <consortium name="EnsemblMetazoa"/>
        </authorList>
    </citation>
    <scope>IDENTIFICATION</scope>
    <source>
        <strain evidence="17">maculatus3</strain>
    </source>
</reference>
<proteinExistence type="inferred from homology"/>
<dbReference type="InterPro" id="IPR002403">
    <property type="entry name" value="Cyt_P450_E_grp-IV"/>
</dbReference>
<dbReference type="SUPFAM" id="SSF48264">
    <property type="entry name" value="Cytochrome P450"/>
    <property type="match status" value="1"/>
</dbReference>
<dbReference type="AlphaFoldDB" id="A0A182SHV1"/>
<evidence type="ECO:0008006" key="19">
    <source>
        <dbReference type="Google" id="ProtNLM"/>
    </source>
</evidence>
<evidence type="ECO:0000256" key="8">
    <source>
        <dbReference type="ARBA" id="ARBA00022824"/>
    </source>
</evidence>
<dbReference type="GO" id="GO:0005506">
    <property type="term" value="F:iron ion binding"/>
    <property type="evidence" value="ECO:0007669"/>
    <property type="project" value="InterPro"/>
</dbReference>
<comment type="function">
    <text evidence="2">May be involved in the metabolism of insect hormones and in the breakdown of synthetic insecticides.</text>
</comment>
<feature type="binding site" description="axial binding residue" evidence="14">
    <location>
        <position position="483"/>
    </location>
    <ligand>
        <name>heme</name>
        <dbReference type="ChEBI" id="CHEBI:30413"/>
    </ligand>
    <ligandPart>
        <name>Fe</name>
        <dbReference type="ChEBI" id="CHEBI:18248"/>
    </ligandPart>
</feature>
<dbReference type="Pfam" id="PF00067">
    <property type="entry name" value="p450"/>
    <property type="match status" value="1"/>
</dbReference>
<sequence length="542" mass="62438">MEIDLIVLIPLLAILGAIYYYITKKNNYFHDKPIPSLATEPLFGSTRRLMMKKTSFSDFIVDIYNKYPLVKVFGMVDTMQPVFVVRDPELIKKIGVKDFDYFVNHRPVFGNNEDSHNSALFSKTLIAMNDQRWRDMRATLSPAFTGSKMRQMFDLIVECSTNMAKFYKDEIRNNGGRAREHEMKDVFTRYANDVIATCAFGIKVDSLKNADNDFYINGKKMMAFNRPIVMIKMIGFRLLPKLMSFFSLDLFDREQSDYFVEIIRDTLKTRDAHGIVRPDMVHLLMQARKGAMKQQREEEDREEVKGFATVEESDVGKTGKGVEMTELELVAQCLIFFLAGFDTVSTCLTFLAYELTINKDVQDKLYEEIRETSKSLGGGPLTYDAIQGMQYMDMVVSEALRMWSPAPATDRLCVRDYVVDDGDRLKFTIDKGTVVFFPVQGLHLDPQYYPNPHKFDPERFNEENRGKIDPCTYLPFGIGPRNCIGSRFALMEVKAIVYYMLLEFSFEKTPNTQVPLKLAKGFAGMRSEKGVFVEFRPRKKDD</sequence>
<evidence type="ECO:0000256" key="16">
    <source>
        <dbReference type="SAM" id="Phobius"/>
    </source>
</evidence>
<dbReference type="VEuPathDB" id="VectorBase:AMAM007113"/>
<keyword evidence="7 14" id="KW-0479">Metal-binding</keyword>
<evidence type="ECO:0000256" key="3">
    <source>
        <dbReference type="ARBA" id="ARBA00004174"/>
    </source>
</evidence>
<dbReference type="Proteomes" id="UP000075901">
    <property type="component" value="Unassembled WGS sequence"/>
</dbReference>
<dbReference type="PRINTS" id="PR00465">
    <property type="entry name" value="EP450IV"/>
</dbReference>
<keyword evidence="8" id="KW-0256">Endoplasmic reticulum</keyword>
<comment type="similarity">
    <text evidence="5 15">Belongs to the cytochrome P450 family.</text>
</comment>
<evidence type="ECO:0000256" key="7">
    <source>
        <dbReference type="ARBA" id="ARBA00022723"/>
    </source>
</evidence>